<feature type="compositionally biased region" description="Gly residues" evidence="1">
    <location>
        <begin position="54"/>
        <end position="74"/>
    </location>
</feature>
<dbReference type="Proteomes" id="UP000265515">
    <property type="component" value="Unassembled WGS sequence"/>
</dbReference>
<feature type="region of interest" description="Disordered" evidence="1">
    <location>
        <begin position="417"/>
        <end position="458"/>
    </location>
</feature>
<evidence type="ECO:0000256" key="1">
    <source>
        <dbReference type="SAM" id="MobiDB-lite"/>
    </source>
</evidence>
<protein>
    <recommendedName>
        <fullName evidence="4">CCHC-type domain-containing protein</fullName>
    </recommendedName>
</protein>
<evidence type="ECO:0000313" key="2">
    <source>
        <dbReference type="EMBL" id="GBG66352.1"/>
    </source>
</evidence>
<feature type="compositionally biased region" description="Polar residues" evidence="1">
    <location>
        <begin position="443"/>
        <end position="455"/>
    </location>
</feature>
<feature type="region of interest" description="Disordered" evidence="1">
    <location>
        <begin position="586"/>
        <end position="623"/>
    </location>
</feature>
<keyword evidence="3" id="KW-1185">Reference proteome</keyword>
<dbReference type="Gramene" id="GBG66352">
    <property type="protein sequence ID" value="GBG66352"/>
    <property type="gene ID" value="CBR_g60003"/>
</dbReference>
<comment type="caution">
    <text evidence="2">The sequence shown here is derived from an EMBL/GenBank/DDBJ whole genome shotgun (WGS) entry which is preliminary data.</text>
</comment>
<reference evidence="2 3" key="1">
    <citation type="journal article" date="2018" name="Cell">
        <title>The Chara Genome: Secondary Complexity and Implications for Plant Terrestrialization.</title>
        <authorList>
            <person name="Nishiyama T."/>
            <person name="Sakayama H."/>
            <person name="Vries J.D."/>
            <person name="Buschmann H."/>
            <person name="Saint-Marcoux D."/>
            <person name="Ullrich K.K."/>
            <person name="Haas F.B."/>
            <person name="Vanderstraeten L."/>
            <person name="Becker D."/>
            <person name="Lang D."/>
            <person name="Vosolsobe S."/>
            <person name="Rombauts S."/>
            <person name="Wilhelmsson P.K.I."/>
            <person name="Janitza P."/>
            <person name="Kern R."/>
            <person name="Heyl A."/>
            <person name="Rumpler F."/>
            <person name="Villalobos L.I.A.C."/>
            <person name="Clay J.M."/>
            <person name="Skokan R."/>
            <person name="Toyoda A."/>
            <person name="Suzuki Y."/>
            <person name="Kagoshima H."/>
            <person name="Schijlen E."/>
            <person name="Tajeshwar N."/>
            <person name="Catarino B."/>
            <person name="Hetherington A.J."/>
            <person name="Saltykova A."/>
            <person name="Bonnot C."/>
            <person name="Breuninger H."/>
            <person name="Symeonidi A."/>
            <person name="Radhakrishnan G.V."/>
            <person name="Van Nieuwerburgh F."/>
            <person name="Deforce D."/>
            <person name="Chang C."/>
            <person name="Karol K.G."/>
            <person name="Hedrich R."/>
            <person name="Ulvskov P."/>
            <person name="Glockner G."/>
            <person name="Delwiche C.F."/>
            <person name="Petrasek J."/>
            <person name="Van de Peer Y."/>
            <person name="Friml J."/>
            <person name="Beilby M."/>
            <person name="Dolan L."/>
            <person name="Kohara Y."/>
            <person name="Sugano S."/>
            <person name="Fujiyama A."/>
            <person name="Delaux P.-M."/>
            <person name="Quint M."/>
            <person name="TheiBen G."/>
            <person name="Hagemann M."/>
            <person name="Harholt J."/>
            <person name="Dunand C."/>
            <person name="Zachgo S."/>
            <person name="Langdale J."/>
            <person name="Maumus F."/>
            <person name="Straeten D.V.D."/>
            <person name="Gould S.B."/>
            <person name="Rensing S.A."/>
        </authorList>
    </citation>
    <scope>NUCLEOTIDE SEQUENCE [LARGE SCALE GENOMIC DNA]</scope>
    <source>
        <strain evidence="2 3">S276</strain>
    </source>
</reference>
<sequence length="694" mass="77296">MYNTFVPWGSPAPPRLVVPYVGPQASMPPPSYPAAQAQPMAPPPAPAPSSQGSVAGGGNQGQGSQGNGGRGGGPVEEDAAEMVVVEEVNGITKVTRAREIKVGSLNPTENEDVVPESQDDEFEEGEIKEAFRIEEYDGIYLELGLLQSCEMRNRDASDRAQRMMQRYLVRDGHLFVKRQVRNPRRVVCGRNRQIDIIVALHDDIVRGHRGVHDTYAKISELYYSDEMMEMVDHMGWAMTQLIERLRGAGRFAEPIAQIRREARTRPEVKPRMQELRPSPVGPDGRPIRLEIRNAEEFIPAFEQFMHGQDQPSGPPPPKPYGIKEMWDEFLDQHGEGLTAPEKAEVGTSKKADEYLDRKIRFLSKTSFDRYMMLEADLRGKKMKEMSHGIRLEAVEAEVRELWALVASQAAIIQDLRQQPRGGVDRAESSQQGEQRQAGHGLSGQPSAAEPQQGSSMGRAILEPEEAKAKREAEREAFEFRAPIELATLPIEAAEPTMPLSVEEGLPSASSEPVQGSAEGSMDVLLEVVHTMMQEEANLFSPEQRIEEPPESEMGVAIESIIEGRPQRLDTPEYRPKEVGIRPGPCTQELGTGPEEPTDVPQSYGLGREACEAPSSPGSQREKKKFKKWFDASYFFCKKEGHRALQCPKFLKDLAEGKVTRSGGKMYDRQGRVVERSADGGRAQLYRQNQEEMSE</sequence>
<proteinExistence type="predicted"/>
<dbReference type="AlphaFoldDB" id="A0A388K8G0"/>
<name>A0A388K8G0_CHABU</name>
<feature type="region of interest" description="Disordered" evidence="1">
    <location>
        <begin position="1"/>
        <end position="75"/>
    </location>
</feature>
<feature type="region of interest" description="Disordered" evidence="1">
    <location>
        <begin position="265"/>
        <end position="286"/>
    </location>
</feature>
<dbReference type="Gene3D" id="1.10.340.70">
    <property type="match status" value="1"/>
</dbReference>
<evidence type="ECO:0008006" key="4">
    <source>
        <dbReference type="Google" id="ProtNLM"/>
    </source>
</evidence>
<gene>
    <name evidence="2" type="ORF">CBR_g60003</name>
</gene>
<dbReference type="EMBL" id="BFEA01000073">
    <property type="protein sequence ID" value="GBG66352.1"/>
    <property type="molecule type" value="Genomic_DNA"/>
</dbReference>
<feature type="region of interest" description="Disordered" evidence="1">
    <location>
        <begin position="674"/>
        <end position="694"/>
    </location>
</feature>
<organism evidence="2 3">
    <name type="scientific">Chara braunii</name>
    <name type="common">Braun's stonewort</name>
    <dbReference type="NCBI Taxonomy" id="69332"/>
    <lineage>
        <taxon>Eukaryota</taxon>
        <taxon>Viridiplantae</taxon>
        <taxon>Streptophyta</taxon>
        <taxon>Charophyceae</taxon>
        <taxon>Charales</taxon>
        <taxon>Characeae</taxon>
        <taxon>Chara</taxon>
    </lineage>
</organism>
<feature type="compositionally biased region" description="Basic and acidic residues" evidence="1">
    <location>
        <begin position="265"/>
        <end position="274"/>
    </location>
</feature>
<evidence type="ECO:0000313" key="3">
    <source>
        <dbReference type="Proteomes" id="UP000265515"/>
    </source>
</evidence>
<accession>A0A388K8G0</accession>
<dbReference type="OrthoDB" id="446925at2759"/>